<dbReference type="InterPro" id="IPR037883">
    <property type="entry name" value="Knr4/Smi1-like_sf"/>
</dbReference>
<sequence length="270" mass="31690">MYEWLEKEIAEINTPKFHVIKGNKAEGIFESSKELYLAFPPSYLAFIANFGGAKLYRRINCYQIGVLNPPQEKILKNGQRLWCIGHFDDAKAYLLASQLKIGRESTIYEWTEDGFEKIADSFEEWLGIRSSDARELYDDTEWKEILNGPKPFTDKEEAIVKARRLFQWHIVEFDKNRNLKIAVRNNSDLVLPYLTIGMRMKNPTQDSQVWWGSGIYLNVSDIQPGEARIIENRINEEVFTPDNTEFFQLPEPLPEDREEYWEFSKIECSR</sequence>
<protein>
    <submittedName>
        <fullName evidence="1">SMI1/KNR4 family protein</fullName>
    </submittedName>
</protein>
<proteinExistence type="predicted"/>
<organism evidence="1 2">
    <name type="scientific">Hymenobacter montanus</name>
    <dbReference type="NCBI Taxonomy" id="2771359"/>
    <lineage>
        <taxon>Bacteria</taxon>
        <taxon>Pseudomonadati</taxon>
        <taxon>Bacteroidota</taxon>
        <taxon>Cytophagia</taxon>
        <taxon>Cytophagales</taxon>
        <taxon>Hymenobacteraceae</taxon>
        <taxon>Hymenobacter</taxon>
    </lineage>
</organism>
<dbReference type="SUPFAM" id="SSF160631">
    <property type="entry name" value="SMI1/KNR4-like"/>
    <property type="match status" value="1"/>
</dbReference>
<name>A0A927GIP9_9BACT</name>
<reference evidence="1" key="1">
    <citation type="submission" date="2020-09" db="EMBL/GenBank/DDBJ databases">
        <authorList>
            <person name="Kim M.K."/>
        </authorList>
    </citation>
    <scope>NUCLEOTIDE SEQUENCE</scope>
    <source>
        <strain evidence="1">BT664</strain>
    </source>
</reference>
<evidence type="ECO:0000313" key="1">
    <source>
        <dbReference type="EMBL" id="MBD2767678.1"/>
    </source>
</evidence>
<dbReference type="Proteomes" id="UP000612233">
    <property type="component" value="Unassembled WGS sequence"/>
</dbReference>
<dbReference type="RefSeq" id="WP_191004497.1">
    <property type="nucleotide sequence ID" value="NZ_JACXAD010000006.1"/>
</dbReference>
<evidence type="ECO:0000313" key="2">
    <source>
        <dbReference type="Proteomes" id="UP000612233"/>
    </source>
</evidence>
<dbReference type="AlphaFoldDB" id="A0A927GIP9"/>
<gene>
    <name evidence="1" type="ORF">IC235_07210</name>
</gene>
<keyword evidence="2" id="KW-1185">Reference proteome</keyword>
<comment type="caution">
    <text evidence="1">The sequence shown here is derived from an EMBL/GenBank/DDBJ whole genome shotgun (WGS) entry which is preliminary data.</text>
</comment>
<accession>A0A927GIP9</accession>
<dbReference type="Gene3D" id="3.40.1580.10">
    <property type="entry name" value="SMI1/KNR4-like"/>
    <property type="match status" value="1"/>
</dbReference>
<dbReference type="EMBL" id="JACXAD010000006">
    <property type="protein sequence ID" value="MBD2767678.1"/>
    <property type="molecule type" value="Genomic_DNA"/>
</dbReference>